<dbReference type="GO" id="GO:0016987">
    <property type="term" value="F:sigma factor activity"/>
    <property type="evidence" value="ECO:0007669"/>
    <property type="project" value="UniProtKB-KW"/>
</dbReference>
<keyword evidence="3 6" id="KW-0731">Sigma factor</keyword>
<keyword evidence="10" id="KW-1185">Reference proteome</keyword>
<dbReference type="GO" id="GO:0003677">
    <property type="term" value="F:DNA binding"/>
    <property type="evidence" value="ECO:0007669"/>
    <property type="project" value="UniProtKB-KW"/>
</dbReference>
<dbReference type="GO" id="GO:0006950">
    <property type="term" value="P:response to stress"/>
    <property type="evidence" value="ECO:0007669"/>
    <property type="project" value="UniProtKB-ARBA"/>
</dbReference>
<dbReference type="InterPro" id="IPR013249">
    <property type="entry name" value="RNA_pol_sigma70_r4_t2"/>
</dbReference>
<proteinExistence type="inferred from homology"/>
<organism evidence="9 10">
    <name type="scientific">Cohnella rhizosphaerae</name>
    <dbReference type="NCBI Taxonomy" id="1457232"/>
    <lineage>
        <taxon>Bacteria</taxon>
        <taxon>Bacillati</taxon>
        <taxon>Bacillota</taxon>
        <taxon>Bacilli</taxon>
        <taxon>Bacillales</taxon>
        <taxon>Paenibacillaceae</taxon>
        <taxon>Cohnella</taxon>
    </lineage>
</organism>
<dbReference type="InterPro" id="IPR000838">
    <property type="entry name" value="RNA_pol_sigma70_ECF_CS"/>
</dbReference>
<evidence type="ECO:0000256" key="3">
    <source>
        <dbReference type="ARBA" id="ARBA00023082"/>
    </source>
</evidence>
<evidence type="ECO:0000256" key="6">
    <source>
        <dbReference type="RuleBase" id="RU000716"/>
    </source>
</evidence>
<dbReference type="Proteomes" id="UP001153404">
    <property type="component" value="Unassembled WGS sequence"/>
</dbReference>
<dbReference type="InterPro" id="IPR036388">
    <property type="entry name" value="WH-like_DNA-bd_sf"/>
</dbReference>
<gene>
    <name evidence="9" type="ORF">OMP40_29960</name>
</gene>
<evidence type="ECO:0000259" key="7">
    <source>
        <dbReference type="Pfam" id="PF04542"/>
    </source>
</evidence>
<dbReference type="NCBIfam" id="TIGR02937">
    <property type="entry name" value="sigma70-ECF"/>
    <property type="match status" value="1"/>
</dbReference>
<reference evidence="9" key="1">
    <citation type="submission" date="2022-10" db="EMBL/GenBank/DDBJ databases">
        <title>Comparative genomic analysis of Cohnella hashimotonis sp. nov., isolated from the International Space Station.</title>
        <authorList>
            <person name="Simpson A."/>
            <person name="Venkateswaran K."/>
        </authorList>
    </citation>
    <scope>NUCLEOTIDE SEQUENCE</scope>
    <source>
        <strain evidence="9">DSM 28161</strain>
    </source>
</reference>
<comment type="caution">
    <text evidence="9">The sequence shown here is derived from an EMBL/GenBank/DDBJ whole genome shotgun (WGS) entry which is preliminary data.</text>
</comment>
<dbReference type="SUPFAM" id="SSF88659">
    <property type="entry name" value="Sigma3 and sigma4 domains of RNA polymerase sigma factors"/>
    <property type="match status" value="1"/>
</dbReference>
<evidence type="ECO:0000256" key="1">
    <source>
        <dbReference type="ARBA" id="ARBA00010641"/>
    </source>
</evidence>
<dbReference type="RefSeq" id="WP_277536795.1">
    <property type="nucleotide sequence ID" value="NZ_JAPDIA010000008.1"/>
</dbReference>
<dbReference type="InterPro" id="IPR014284">
    <property type="entry name" value="RNA_pol_sigma-70_dom"/>
</dbReference>
<dbReference type="PANTHER" id="PTHR43133:SF46">
    <property type="entry name" value="RNA POLYMERASE SIGMA-70 FACTOR ECF SUBFAMILY"/>
    <property type="match status" value="1"/>
</dbReference>
<dbReference type="CDD" id="cd06171">
    <property type="entry name" value="Sigma70_r4"/>
    <property type="match status" value="1"/>
</dbReference>
<dbReference type="Gene3D" id="1.10.10.10">
    <property type="entry name" value="Winged helix-like DNA-binding domain superfamily/Winged helix DNA-binding domain"/>
    <property type="match status" value="1"/>
</dbReference>
<dbReference type="PROSITE" id="PS01063">
    <property type="entry name" value="SIGMA70_ECF"/>
    <property type="match status" value="1"/>
</dbReference>
<evidence type="ECO:0000256" key="4">
    <source>
        <dbReference type="ARBA" id="ARBA00023125"/>
    </source>
</evidence>
<evidence type="ECO:0000313" key="9">
    <source>
        <dbReference type="EMBL" id="MDG0813064.1"/>
    </source>
</evidence>
<dbReference type="InterPro" id="IPR039425">
    <property type="entry name" value="RNA_pol_sigma-70-like"/>
</dbReference>
<evidence type="ECO:0000256" key="5">
    <source>
        <dbReference type="ARBA" id="ARBA00023163"/>
    </source>
</evidence>
<dbReference type="Pfam" id="PF08281">
    <property type="entry name" value="Sigma70_r4_2"/>
    <property type="match status" value="1"/>
</dbReference>
<keyword evidence="2 6" id="KW-0805">Transcription regulation</keyword>
<evidence type="ECO:0000259" key="8">
    <source>
        <dbReference type="Pfam" id="PF08281"/>
    </source>
</evidence>
<dbReference type="Pfam" id="PF04542">
    <property type="entry name" value="Sigma70_r2"/>
    <property type="match status" value="1"/>
</dbReference>
<keyword evidence="4 6" id="KW-0238">DNA-binding</keyword>
<dbReference type="InterPro" id="IPR013324">
    <property type="entry name" value="RNA_pol_sigma_r3/r4-like"/>
</dbReference>
<dbReference type="Gene3D" id="1.10.1740.10">
    <property type="match status" value="1"/>
</dbReference>
<comment type="similarity">
    <text evidence="1 6">Belongs to the sigma-70 factor family. ECF subfamily.</text>
</comment>
<feature type="domain" description="RNA polymerase sigma-70 region 2" evidence="7">
    <location>
        <begin position="14"/>
        <end position="78"/>
    </location>
</feature>
<dbReference type="PANTHER" id="PTHR43133">
    <property type="entry name" value="RNA POLYMERASE ECF-TYPE SIGMA FACTO"/>
    <property type="match status" value="1"/>
</dbReference>
<accession>A0A9X4KXD4</accession>
<dbReference type="SUPFAM" id="SSF88946">
    <property type="entry name" value="Sigma2 domain of RNA polymerase sigma factors"/>
    <property type="match status" value="1"/>
</dbReference>
<dbReference type="AlphaFoldDB" id="A0A9X4KXD4"/>
<evidence type="ECO:0000256" key="2">
    <source>
        <dbReference type="ARBA" id="ARBA00023015"/>
    </source>
</evidence>
<dbReference type="EMBL" id="JAPDIA010000008">
    <property type="protein sequence ID" value="MDG0813064.1"/>
    <property type="molecule type" value="Genomic_DNA"/>
</dbReference>
<protein>
    <recommendedName>
        <fullName evidence="6">RNA polymerase sigma factor</fullName>
    </recommendedName>
</protein>
<feature type="domain" description="RNA polymerase sigma factor 70 region 4 type 2" evidence="8">
    <location>
        <begin position="111"/>
        <end position="162"/>
    </location>
</feature>
<sequence>MSDSDDKKTVLHELMTAYGKEVWNFAYSLTRKWDVADDVTQDVFVKVFKNLDTFRSDSSIRTWLLTITRNTVIDHQRSAFVRRVSLTDWSLETGERRSVEDDVIEQYAVNELWKQVLKLPVKSREVLILYAHHQLSLKEIADVLGVTEGTVKSRMFHARRKIAKMKERNGHGTE</sequence>
<keyword evidence="5 6" id="KW-0804">Transcription</keyword>
<evidence type="ECO:0000313" key="10">
    <source>
        <dbReference type="Proteomes" id="UP001153404"/>
    </source>
</evidence>
<name>A0A9X4KXD4_9BACL</name>
<dbReference type="GO" id="GO:0006352">
    <property type="term" value="P:DNA-templated transcription initiation"/>
    <property type="evidence" value="ECO:0007669"/>
    <property type="project" value="InterPro"/>
</dbReference>
<dbReference type="InterPro" id="IPR013325">
    <property type="entry name" value="RNA_pol_sigma_r2"/>
</dbReference>
<dbReference type="InterPro" id="IPR007627">
    <property type="entry name" value="RNA_pol_sigma70_r2"/>
</dbReference>